<dbReference type="PROSITE" id="PS50082">
    <property type="entry name" value="WD_REPEATS_2"/>
    <property type="match status" value="1"/>
</dbReference>
<dbReference type="GO" id="GO:0004362">
    <property type="term" value="F:glutathione-disulfide reductase (NADPH) activity"/>
    <property type="evidence" value="ECO:0007669"/>
    <property type="project" value="UniProtKB-EC"/>
</dbReference>
<keyword evidence="10 17" id="KW-0274">FAD</keyword>
<dbReference type="GO" id="GO:0050660">
    <property type="term" value="F:flavin adenine dinucleotide binding"/>
    <property type="evidence" value="ECO:0007669"/>
    <property type="project" value="InterPro"/>
</dbReference>
<dbReference type="Pfam" id="PF02852">
    <property type="entry name" value="Pyr_redox_dim"/>
    <property type="match status" value="1"/>
</dbReference>
<evidence type="ECO:0000256" key="7">
    <source>
        <dbReference type="ARBA" id="ARBA00022574"/>
    </source>
</evidence>
<evidence type="ECO:0000256" key="5">
    <source>
        <dbReference type="ARBA" id="ARBA00017111"/>
    </source>
</evidence>
<dbReference type="InterPro" id="IPR015943">
    <property type="entry name" value="WD40/YVTN_repeat-like_dom_sf"/>
</dbReference>
<dbReference type="Pfam" id="PF07992">
    <property type="entry name" value="Pyr_redox_2"/>
    <property type="match status" value="1"/>
</dbReference>
<dbReference type="SUPFAM" id="SSF51905">
    <property type="entry name" value="FAD/NAD(P)-binding domain"/>
    <property type="match status" value="1"/>
</dbReference>
<keyword evidence="12 17" id="KW-0560">Oxidoreductase</keyword>
<comment type="cofactor">
    <cofactor evidence="1 18">
        <name>FAD</name>
        <dbReference type="ChEBI" id="CHEBI:57692"/>
    </cofactor>
</comment>
<evidence type="ECO:0000256" key="11">
    <source>
        <dbReference type="ARBA" id="ARBA00022857"/>
    </source>
</evidence>
<evidence type="ECO:0000256" key="9">
    <source>
        <dbReference type="ARBA" id="ARBA00022737"/>
    </source>
</evidence>
<evidence type="ECO:0000256" key="4">
    <source>
        <dbReference type="ARBA" id="ARBA00012607"/>
    </source>
</evidence>
<dbReference type="PANTHER" id="PTHR42737">
    <property type="entry name" value="GLUTATHIONE REDUCTASE"/>
    <property type="match status" value="1"/>
</dbReference>
<dbReference type="FunFam" id="3.50.50.60:FF:000141">
    <property type="entry name" value="Glutathione reductase"/>
    <property type="match status" value="1"/>
</dbReference>
<dbReference type="SMART" id="SM00320">
    <property type="entry name" value="WD40"/>
    <property type="match status" value="4"/>
</dbReference>
<dbReference type="GO" id="GO:0005829">
    <property type="term" value="C:cytosol"/>
    <property type="evidence" value="ECO:0007669"/>
    <property type="project" value="TreeGrafter"/>
</dbReference>
<evidence type="ECO:0000256" key="2">
    <source>
        <dbReference type="ARBA" id="ARBA00004496"/>
    </source>
</evidence>
<dbReference type="GO" id="GO:0050661">
    <property type="term" value="F:NADP binding"/>
    <property type="evidence" value="ECO:0007669"/>
    <property type="project" value="InterPro"/>
</dbReference>
<dbReference type="InterPro" id="IPR036188">
    <property type="entry name" value="FAD/NAD-bd_sf"/>
</dbReference>
<evidence type="ECO:0000256" key="12">
    <source>
        <dbReference type="ARBA" id="ARBA00023002"/>
    </source>
</evidence>
<dbReference type="Pfam" id="PF00400">
    <property type="entry name" value="WD40"/>
    <property type="match status" value="2"/>
</dbReference>
<comment type="subcellular location">
    <subcellularLocation>
        <location evidence="2 18">Cytoplasm</location>
    </subcellularLocation>
</comment>
<keyword evidence="6 18" id="KW-0963">Cytoplasm</keyword>
<evidence type="ECO:0000259" key="20">
    <source>
        <dbReference type="Pfam" id="PF02852"/>
    </source>
</evidence>
<keyword evidence="13" id="KW-1015">Disulfide bond</keyword>
<evidence type="ECO:0000313" key="22">
    <source>
        <dbReference type="EMBL" id="QSZ29484.1"/>
    </source>
</evidence>
<evidence type="ECO:0000313" key="23">
    <source>
        <dbReference type="Proteomes" id="UP000672032"/>
    </source>
</evidence>
<evidence type="ECO:0000256" key="6">
    <source>
        <dbReference type="ARBA" id="ARBA00022490"/>
    </source>
</evidence>
<proteinExistence type="inferred from homology"/>
<evidence type="ECO:0000256" key="15">
    <source>
        <dbReference type="ARBA" id="ARBA00056905"/>
    </source>
</evidence>
<dbReference type="InterPro" id="IPR046952">
    <property type="entry name" value="GSHR/TRXR-like"/>
</dbReference>
<dbReference type="OrthoDB" id="196858at2759"/>
<dbReference type="GO" id="GO:0045454">
    <property type="term" value="P:cell redox homeostasis"/>
    <property type="evidence" value="ECO:0007669"/>
    <property type="project" value="InterPro"/>
</dbReference>
<dbReference type="GO" id="GO:0006749">
    <property type="term" value="P:glutathione metabolic process"/>
    <property type="evidence" value="ECO:0007669"/>
    <property type="project" value="InterPro"/>
</dbReference>
<organism evidence="22 23">
    <name type="scientific">Monilinia vaccinii-corymbosi</name>
    <dbReference type="NCBI Taxonomy" id="61207"/>
    <lineage>
        <taxon>Eukaryota</taxon>
        <taxon>Fungi</taxon>
        <taxon>Dikarya</taxon>
        <taxon>Ascomycota</taxon>
        <taxon>Pezizomycotina</taxon>
        <taxon>Leotiomycetes</taxon>
        <taxon>Helotiales</taxon>
        <taxon>Sclerotiniaceae</taxon>
        <taxon>Monilinia</taxon>
    </lineage>
</organism>
<dbReference type="GO" id="GO:0034599">
    <property type="term" value="P:cellular response to oxidative stress"/>
    <property type="evidence" value="ECO:0007669"/>
    <property type="project" value="TreeGrafter"/>
</dbReference>
<evidence type="ECO:0000256" key="17">
    <source>
        <dbReference type="RuleBase" id="RU003691"/>
    </source>
</evidence>
<feature type="region of interest" description="Disordered" evidence="19">
    <location>
        <begin position="479"/>
        <end position="503"/>
    </location>
</feature>
<evidence type="ECO:0000256" key="3">
    <source>
        <dbReference type="ARBA" id="ARBA00007532"/>
    </source>
</evidence>
<evidence type="ECO:0000259" key="21">
    <source>
        <dbReference type="Pfam" id="PF07992"/>
    </source>
</evidence>
<comment type="function">
    <text evidence="15 18">Catalyzes the reduction of glutathione disulfide (GSSG) to reduced glutathione (GSH). Constitutes the major mechanism to maintain a high GSH:GSSG ratio in the cytosol.</text>
</comment>
<dbReference type="SUPFAM" id="SSF50978">
    <property type="entry name" value="WD40 repeat-like"/>
    <property type="match status" value="1"/>
</dbReference>
<dbReference type="AlphaFoldDB" id="A0A8A3P132"/>
<dbReference type="NCBIfam" id="NF004776">
    <property type="entry name" value="PRK06116.1"/>
    <property type="match status" value="1"/>
</dbReference>
<sequence>MNLSLTDPFVLAQDYPESSTLTLRSGHASCVRFNRKGDFLAAGRTDGTVVIFDVETNGIARKLKGHTRQVQSLSWSRDGRFLLTSSQDWTCNIWDLMDGSIVKSVRFEAPVYLAEFHPWTHLKILVSLFEDPPLLVDLTNQQAVKYILPSTIKKRTVYGEDESKPIAPQTTTVAIFTASGDHILSGTNKGWLNIIEVSTRTVIYSTKLCTGVLLYMRLTTSGRDVVVNAQDRIIRTIQIPNLSAENLDPDTIDIEVEHKFQDVVNRLSWNHVAFSATGEYVTASTFNNHDIYIWERNHGSLVKILEGPKEEHGVVEWHPHKPMIAACGLESGRIHIWAIVPQQRWSALAPDFAEVEENVEYIEREDEFDIHPQEEIHKRRLDAEDDDVDVLTVEPIKGDVVDEENAFRMPVQLDGDDTESEEEFVAVGRGEMRRKSPSDGRNYQLDSEAIGSADEQPRKKKASYIPITSLLIPRKAAASGNLPLTPHKERDKEAAPMPLNRPCPPSLTITTTFFAPPTNLIAVSSNTSSTATQSSKSTSATTLSTISSVAKSALPISRAGLTRKMSGSVVTGGKAKEFDYIVIGGGSGGSGTARRAAAPREKGGWGKKVLLVEEGKSGGTCVNVGCVPKKHTWNFSSMSEALRASRHYGYETPSNIPFSYADFRAKRDANIAGLNRGYESNWAREGITLVRGSANFIASKTIAVKLEDGSGVETFKADHICIATGGKPIVPKIPGAQFGITSDGFFGLEELPQKIAVVGAGYIAVEMAGMLNAIGGIEVHMFIRGEKLLRKFDPMISETMTRTYEDAGIFVHRGYKGFSRIEMWSGEKKTEEKVLNLRWDGDDGKGLVANEVLWAVGRSPETEALDLEVVGVVTDERGHVKVDAFQNTNVEGVYALGDVTGQLELTPVAIAAGRQLSNRIFGPSRYSQSALSYSFVPTVVFAHPEVGTIGLTEPEALQKYGAGNLKIYRTRFTAMFYDFFPVEEKKHIPTEFKIICEGEEERIVGLHLIGLGVGEMLQGFAVAVKMGARKRDFDACVAIHPTSAEEIVTMK</sequence>
<comment type="similarity">
    <text evidence="3 17">Belongs to the class-I pyridine nucleotide-disulfide oxidoreductase family.</text>
</comment>
<dbReference type="PRINTS" id="PR00368">
    <property type="entry name" value="FADPNR"/>
</dbReference>
<name>A0A8A3P132_9HELO</name>
<reference evidence="22" key="1">
    <citation type="submission" date="2020-10" db="EMBL/GenBank/DDBJ databases">
        <title>Genome Sequence of Monilinia vaccinii-corymbosi Sheds Light on Mummy Berry Disease Infection of Blueberry and Mating Type.</title>
        <authorList>
            <person name="Yow A.G."/>
            <person name="Zhang Y."/>
            <person name="Bansal K."/>
            <person name="Eacker S.M."/>
            <person name="Sullivan S."/>
            <person name="Liachko I."/>
            <person name="Cubeta M.A."/>
            <person name="Rollins J.A."/>
            <person name="Ashrafi H."/>
        </authorList>
    </citation>
    <scope>NUCLEOTIDE SEQUENCE</scope>
    <source>
        <strain evidence="22">RL-1</strain>
    </source>
</reference>
<keyword evidence="11 18" id="KW-0521">NADP</keyword>
<dbReference type="FunFam" id="3.30.390.30:FF:000003">
    <property type="entry name" value="Glutathione reductase"/>
    <property type="match status" value="1"/>
</dbReference>
<evidence type="ECO:0000256" key="18">
    <source>
        <dbReference type="RuleBase" id="RU365016"/>
    </source>
</evidence>
<comment type="catalytic activity">
    <reaction evidence="18">
        <text>2 glutathione + NADP(+) = glutathione disulfide + NADPH + H(+)</text>
        <dbReference type="Rhea" id="RHEA:11740"/>
        <dbReference type="ChEBI" id="CHEBI:15378"/>
        <dbReference type="ChEBI" id="CHEBI:57783"/>
        <dbReference type="ChEBI" id="CHEBI:57925"/>
        <dbReference type="ChEBI" id="CHEBI:58297"/>
        <dbReference type="ChEBI" id="CHEBI:58349"/>
        <dbReference type="EC" id="1.8.1.7"/>
    </reaction>
</comment>
<dbReference type="GO" id="GO:0005739">
    <property type="term" value="C:mitochondrion"/>
    <property type="evidence" value="ECO:0007669"/>
    <property type="project" value="TreeGrafter"/>
</dbReference>
<dbReference type="InterPro" id="IPR004099">
    <property type="entry name" value="Pyr_nucl-diS_OxRdtase_dimer"/>
</dbReference>
<dbReference type="InterPro" id="IPR016156">
    <property type="entry name" value="FAD/NAD-linked_Rdtase_dimer_sf"/>
</dbReference>
<dbReference type="Gene3D" id="3.50.50.60">
    <property type="entry name" value="FAD/NAD(P)-binding domain"/>
    <property type="match status" value="2"/>
</dbReference>
<dbReference type="NCBIfam" id="TIGR01421">
    <property type="entry name" value="gluta_reduc_1"/>
    <property type="match status" value="1"/>
</dbReference>
<dbReference type="Proteomes" id="UP000672032">
    <property type="component" value="Chromosome 1"/>
</dbReference>
<keyword evidence="14 17" id="KW-0676">Redox-active center</keyword>
<gene>
    <name evidence="22" type="ORF">DSL72_003998</name>
</gene>
<dbReference type="PRINTS" id="PR00411">
    <property type="entry name" value="PNDRDTASEI"/>
</dbReference>
<keyword evidence="23" id="KW-1185">Reference proteome</keyword>
<dbReference type="SUPFAM" id="SSF55424">
    <property type="entry name" value="FAD/NAD-linked reductases, dimerisation (C-terminal) domain"/>
    <property type="match status" value="1"/>
</dbReference>
<dbReference type="EMBL" id="CP063405">
    <property type="protein sequence ID" value="QSZ29484.1"/>
    <property type="molecule type" value="Genomic_DNA"/>
</dbReference>
<dbReference type="PROSITE" id="PS50294">
    <property type="entry name" value="WD_REPEATS_REGION"/>
    <property type="match status" value="1"/>
</dbReference>
<dbReference type="PROSITE" id="PS00678">
    <property type="entry name" value="WD_REPEATS_1"/>
    <property type="match status" value="1"/>
</dbReference>
<evidence type="ECO:0000256" key="19">
    <source>
        <dbReference type="SAM" id="MobiDB-lite"/>
    </source>
</evidence>
<dbReference type="PROSITE" id="PS00076">
    <property type="entry name" value="PYRIDINE_REDOX_1"/>
    <property type="match status" value="1"/>
</dbReference>
<dbReference type="Gene3D" id="3.30.390.30">
    <property type="match status" value="1"/>
</dbReference>
<evidence type="ECO:0000256" key="8">
    <source>
        <dbReference type="ARBA" id="ARBA00022630"/>
    </source>
</evidence>
<feature type="domain" description="Pyridine nucleotide-disulphide oxidoreductase dimerisation" evidence="20">
    <location>
        <begin position="936"/>
        <end position="1050"/>
    </location>
</feature>
<dbReference type="InterPro" id="IPR012999">
    <property type="entry name" value="Pyr_OxRdtase_I_AS"/>
</dbReference>
<dbReference type="InterPro" id="IPR023753">
    <property type="entry name" value="FAD/NAD-binding_dom"/>
</dbReference>
<dbReference type="PANTHER" id="PTHR42737:SF1">
    <property type="entry name" value="GLUTATHIONE REDUCTASE"/>
    <property type="match status" value="1"/>
</dbReference>
<feature type="domain" description="FAD/NAD(P)-binding" evidence="21">
    <location>
        <begin position="578"/>
        <end position="913"/>
    </location>
</feature>
<dbReference type="InterPro" id="IPR036322">
    <property type="entry name" value="WD40_repeat_dom_sf"/>
</dbReference>
<keyword evidence="8 17" id="KW-0285">Flavoprotein</keyword>
<dbReference type="InterPro" id="IPR001680">
    <property type="entry name" value="WD40_rpt"/>
</dbReference>
<dbReference type="EC" id="1.8.1.7" evidence="4 18"/>
<evidence type="ECO:0000256" key="13">
    <source>
        <dbReference type="ARBA" id="ARBA00023157"/>
    </source>
</evidence>
<feature type="region of interest" description="Disordered" evidence="19">
    <location>
        <begin position="430"/>
        <end position="459"/>
    </location>
</feature>
<dbReference type="InterPro" id="IPR019775">
    <property type="entry name" value="WD40_repeat_CS"/>
</dbReference>
<keyword evidence="7 16" id="KW-0853">WD repeat</keyword>
<keyword evidence="9" id="KW-0677">Repeat</keyword>
<evidence type="ECO:0000256" key="10">
    <source>
        <dbReference type="ARBA" id="ARBA00022827"/>
    </source>
</evidence>
<evidence type="ECO:0000256" key="14">
    <source>
        <dbReference type="ARBA" id="ARBA00023284"/>
    </source>
</evidence>
<evidence type="ECO:0000256" key="1">
    <source>
        <dbReference type="ARBA" id="ARBA00001974"/>
    </source>
</evidence>
<dbReference type="InterPro" id="IPR006322">
    <property type="entry name" value="Glutathione_Rdtase_euk/bac"/>
</dbReference>
<protein>
    <recommendedName>
        <fullName evidence="5 18">Glutathione reductase</fullName>
        <ecNumber evidence="4 18">1.8.1.7</ecNumber>
    </recommendedName>
</protein>
<accession>A0A8A3P132</accession>
<dbReference type="Gene3D" id="2.130.10.10">
    <property type="entry name" value="YVTN repeat-like/Quinoprotein amine dehydrogenase"/>
    <property type="match status" value="1"/>
</dbReference>
<evidence type="ECO:0000256" key="16">
    <source>
        <dbReference type="PROSITE-ProRule" id="PRU00221"/>
    </source>
</evidence>
<feature type="repeat" description="WD" evidence="16">
    <location>
        <begin position="63"/>
        <end position="104"/>
    </location>
</feature>